<name>A0A0A5HLR8_9BACI</name>
<dbReference type="InterPro" id="IPR036390">
    <property type="entry name" value="WH_DNA-bd_sf"/>
</dbReference>
<dbReference type="Pfam" id="PF03466">
    <property type="entry name" value="LysR_substrate"/>
    <property type="match status" value="1"/>
</dbReference>
<dbReference type="AlphaFoldDB" id="A0A0A5HLR8"/>
<dbReference type="InterPro" id="IPR050950">
    <property type="entry name" value="HTH-type_LysR_regulators"/>
</dbReference>
<reference evidence="6 7" key="1">
    <citation type="submission" date="2013-08" db="EMBL/GenBank/DDBJ databases">
        <authorList>
            <person name="Huang J."/>
            <person name="Wang G."/>
        </authorList>
    </citation>
    <scope>NUCLEOTIDE SEQUENCE [LARGE SCALE GENOMIC DNA]</scope>
    <source>
        <strain evidence="6 7">JSM 072002</strain>
    </source>
</reference>
<evidence type="ECO:0000313" key="7">
    <source>
        <dbReference type="Proteomes" id="UP000030401"/>
    </source>
</evidence>
<dbReference type="OrthoDB" id="9803735at2"/>
<dbReference type="PROSITE" id="PS50931">
    <property type="entry name" value="HTH_LYSR"/>
    <property type="match status" value="1"/>
</dbReference>
<keyword evidence="4" id="KW-0804">Transcription</keyword>
<comment type="caution">
    <text evidence="6">The sequence shown here is derived from an EMBL/GenBank/DDBJ whole genome shotgun (WGS) entry which is preliminary data.</text>
</comment>
<keyword evidence="7" id="KW-1185">Reference proteome</keyword>
<dbReference type="InterPro" id="IPR036388">
    <property type="entry name" value="WH-like_DNA-bd_sf"/>
</dbReference>
<dbReference type="RefSeq" id="WP_052127366.1">
    <property type="nucleotide sequence ID" value="NZ_AVPG01000036.1"/>
</dbReference>
<dbReference type="Gene3D" id="3.40.190.290">
    <property type="match status" value="1"/>
</dbReference>
<accession>A0A0A5HLR8</accession>
<dbReference type="PANTHER" id="PTHR30419:SF28">
    <property type="entry name" value="HTH-TYPE TRANSCRIPTIONAL REGULATOR BSDA"/>
    <property type="match status" value="1"/>
</dbReference>
<evidence type="ECO:0000259" key="5">
    <source>
        <dbReference type="PROSITE" id="PS50931"/>
    </source>
</evidence>
<dbReference type="InterPro" id="IPR005119">
    <property type="entry name" value="LysR_subst-bd"/>
</dbReference>
<keyword evidence="2" id="KW-0805">Transcription regulation</keyword>
<keyword evidence="3" id="KW-0238">DNA-binding</keyword>
<dbReference type="GO" id="GO:0003677">
    <property type="term" value="F:DNA binding"/>
    <property type="evidence" value="ECO:0007669"/>
    <property type="project" value="UniProtKB-KW"/>
</dbReference>
<proteinExistence type="inferred from homology"/>
<protein>
    <submittedName>
        <fullName evidence="6">LysR family transcriptional regulator</fullName>
    </submittedName>
</protein>
<dbReference type="SUPFAM" id="SSF53850">
    <property type="entry name" value="Periplasmic binding protein-like II"/>
    <property type="match status" value="1"/>
</dbReference>
<evidence type="ECO:0000256" key="4">
    <source>
        <dbReference type="ARBA" id="ARBA00023163"/>
    </source>
</evidence>
<feature type="domain" description="HTH lysR-type" evidence="5">
    <location>
        <begin position="1"/>
        <end position="58"/>
    </location>
</feature>
<gene>
    <name evidence="6" type="ORF">N784_13235</name>
</gene>
<dbReference type="SUPFAM" id="SSF46785">
    <property type="entry name" value="Winged helix' DNA-binding domain"/>
    <property type="match status" value="1"/>
</dbReference>
<dbReference type="PRINTS" id="PR00039">
    <property type="entry name" value="HTHLYSR"/>
</dbReference>
<evidence type="ECO:0000313" key="6">
    <source>
        <dbReference type="EMBL" id="KGX84547.1"/>
    </source>
</evidence>
<evidence type="ECO:0000256" key="3">
    <source>
        <dbReference type="ARBA" id="ARBA00023125"/>
    </source>
</evidence>
<dbReference type="eggNOG" id="COG0583">
    <property type="taxonomic scope" value="Bacteria"/>
</dbReference>
<evidence type="ECO:0000256" key="1">
    <source>
        <dbReference type="ARBA" id="ARBA00009437"/>
    </source>
</evidence>
<organism evidence="6 7">
    <name type="scientific">Pontibacillus litoralis JSM 072002</name>
    <dbReference type="NCBI Taxonomy" id="1385512"/>
    <lineage>
        <taxon>Bacteria</taxon>
        <taxon>Bacillati</taxon>
        <taxon>Bacillota</taxon>
        <taxon>Bacilli</taxon>
        <taxon>Bacillales</taxon>
        <taxon>Bacillaceae</taxon>
        <taxon>Pontibacillus</taxon>
    </lineage>
</organism>
<dbReference type="STRING" id="1385512.N784_13235"/>
<dbReference type="FunFam" id="1.10.10.10:FF:000001">
    <property type="entry name" value="LysR family transcriptional regulator"/>
    <property type="match status" value="1"/>
</dbReference>
<comment type="similarity">
    <text evidence="1">Belongs to the LysR transcriptional regulatory family.</text>
</comment>
<dbReference type="InterPro" id="IPR000847">
    <property type="entry name" value="LysR_HTH_N"/>
</dbReference>
<dbReference type="Proteomes" id="UP000030401">
    <property type="component" value="Unassembled WGS sequence"/>
</dbReference>
<dbReference type="Gene3D" id="1.10.10.10">
    <property type="entry name" value="Winged helix-like DNA-binding domain superfamily/Winged helix DNA-binding domain"/>
    <property type="match status" value="1"/>
</dbReference>
<sequence>MDLRQLRYFRAVAEEKQITKAANKLHMAQPPLSKQMKLMEEELNVRLFDRQGRVLELTKAGEILYQKAGHILSDFEDVLVEVRETSEGIRGPINIGANKSCFSFLSATLNRFQVNHPNVCYQLREGDTYLLEECIRNREIELAVVRKPLYSEEIDTLPLPSEPYVLVYPNTWELTSDDDEHIKFAQLKDIPLMLLHRIKGTGQFELIVEEFRAQGVEPNVICECPDAAMLLSLVSSGMGATIVPESTLSAFPFQHLKSYKLANTNITAKSVVIWHKDRYLTKASHQLIQTFKEQFFHEQPKILL</sequence>
<dbReference type="EMBL" id="AVPG01000036">
    <property type="protein sequence ID" value="KGX84547.1"/>
    <property type="molecule type" value="Genomic_DNA"/>
</dbReference>
<dbReference type="Pfam" id="PF00126">
    <property type="entry name" value="HTH_1"/>
    <property type="match status" value="1"/>
</dbReference>
<dbReference type="GO" id="GO:0005829">
    <property type="term" value="C:cytosol"/>
    <property type="evidence" value="ECO:0007669"/>
    <property type="project" value="TreeGrafter"/>
</dbReference>
<dbReference type="CDD" id="cd05466">
    <property type="entry name" value="PBP2_LTTR_substrate"/>
    <property type="match status" value="1"/>
</dbReference>
<evidence type="ECO:0000256" key="2">
    <source>
        <dbReference type="ARBA" id="ARBA00023015"/>
    </source>
</evidence>
<dbReference type="GO" id="GO:0003700">
    <property type="term" value="F:DNA-binding transcription factor activity"/>
    <property type="evidence" value="ECO:0007669"/>
    <property type="project" value="InterPro"/>
</dbReference>
<dbReference type="PANTHER" id="PTHR30419">
    <property type="entry name" value="HTH-TYPE TRANSCRIPTIONAL REGULATOR YBHD"/>
    <property type="match status" value="1"/>
</dbReference>